<sequence>MKANKQPVRPRRAFTDKEVTLIAHSVDQLTTDKLYLGDFNYMNRNEVMELLQRF</sequence>
<dbReference type="AlphaFoldDB" id="A0A510UJP1"/>
<comment type="caution">
    <text evidence="1">The sequence shown here is derived from an EMBL/GenBank/DDBJ whole genome shotgun (WGS) entry which is preliminary data.</text>
</comment>
<dbReference type="EMBL" id="BJTZ01000019">
    <property type="protein sequence ID" value="GEK14729.1"/>
    <property type="molecule type" value="Genomic_DNA"/>
</dbReference>
<dbReference type="Proteomes" id="UP000321787">
    <property type="component" value="Unassembled WGS sequence"/>
</dbReference>
<reference evidence="1 2" key="1">
    <citation type="submission" date="2019-07" db="EMBL/GenBank/DDBJ databases">
        <title>Whole genome shotgun sequence of Aliivibrio fischeri NBRC 101058.</title>
        <authorList>
            <person name="Hosoyama A."/>
            <person name="Uohara A."/>
            <person name="Ohji S."/>
            <person name="Ichikawa N."/>
        </authorList>
    </citation>
    <scope>NUCLEOTIDE SEQUENCE [LARGE SCALE GENOMIC DNA]</scope>
    <source>
        <strain evidence="1 2">NBRC 101058</strain>
    </source>
</reference>
<proteinExistence type="predicted"/>
<organism evidence="1 2">
    <name type="scientific">Aliivibrio fischeri</name>
    <name type="common">Vibrio fischeri</name>
    <dbReference type="NCBI Taxonomy" id="668"/>
    <lineage>
        <taxon>Bacteria</taxon>
        <taxon>Pseudomonadati</taxon>
        <taxon>Pseudomonadota</taxon>
        <taxon>Gammaproteobacteria</taxon>
        <taxon>Vibrionales</taxon>
        <taxon>Vibrionaceae</taxon>
        <taxon>Aliivibrio</taxon>
    </lineage>
</organism>
<gene>
    <name evidence="1" type="ORF">AFI02nite_27650</name>
</gene>
<evidence type="ECO:0000313" key="1">
    <source>
        <dbReference type="EMBL" id="GEK14729.1"/>
    </source>
</evidence>
<evidence type="ECO:0000313" key="2">
    <source>
        <dbReference type="Proteomes" id="UP000321787"/>
    </source>
</evidence>
<protein>
    <submittedName>
        <fullName evidence="1">Uncharacterized protein</fullName>
    </submittedName>
</protein>
<accession>A0A510UJP1</accession>
<name>A0A510UJP1_ALIFS</name>